<dbReference type="PROSITE" id="PS50112">
    <property type="entry name" value="PAS"/>
    <property type="match status" value="2"/>
</dbReference>
<evidence type="ECO:0000259" key="4">
    <source>
        <dbReference type="PROSITE" id="PS50801"/>
    </source>
</evidence>
<dbReference type="NCBIfam" id="TIGR00229">
    <property type="entry name" value="sensory_box"/>
    <property type="match status" value="2"/>
</dbReference>
<sequence length="401" mass="44675">MSQRDPSPQGPPHAVAARQKQLDEGWAHFFEATSDLLICADPAGVSLDLSASWERTLGFTLDEIRAHPLSHYVHPADREHTLAEFTRLNAGGTFIPFTNRYRRKDGTYASIAWKSYVQVQGLAYCLAHDVSATEEAEAALRTSHERLQHLLHASGVVLYAFSLDEGRPMTFISENVREQFGYAAEDFIRDPRFWHDRIHPDDREGTLAAGEQLSRGGAYHREYRWLHKDGSYRWIHDEARLGRAAEGGPPEAYGSLHDITERKESERTIQQQATTLLELSTPLIPISDEILVMPLIGVVDSRRAEQVMTTLLEGIGERRVHWVILDITGVGVIDTLVADALLRTARAARLLGVDVALTGIRPDVASTLVTLDVDMSHLLTFGTLQAGIQHAMRCAARPPAR</sequence>
<evidence type="ECO:0000313" key="5">
    <source>
        <dbReference type="EMBL" id="AKT43130.1"/>
    </source>
</evidence>
<dbReference type="SMART" id="SM00086">
    <property type="entry name" value="PAC"/>
    <property type="match status" value="2"/>
</dbReference>
<evidence type="ECO:0000313" key="6">
    <source>
        <dbReference type="Proteomes" id="UP000067626"/>
    </source>
</evidence>
<feature type="domain" description="PAS" evidence="2">
    <location>
        <begin position="143"/>
        <end position="217"/>
    </location>
</feature>
<dbReference type="SUPFAM" id="SSF55785">
    <property type="entry name" value="PYP-like sensor domain (PAS domain)"/>
    <property type="match status" value="2"/>
</dbReference>
<dbReference type="PROSITE" id="PS50801">
    <property type="entry name" value="STAS"/>
    <property type="match status" value="1"/>
</dbReference>
<accession>A0A0K1EQE0</accession>
<dbReference type="SMART" id="SM00091">
    <property type="entry name" value="PAS"/>
    <property type="match status" value="2"/>
</dbReference>
<evidence type="ECO:0000259" key="3">
    <source>
        <dbReference type="PROSITE" id="PS50113"/>
    </source>
</evidence>
<keyword evidence="6" id="KW-1185">Reference proteome</keyword>
<dbReference type="STRING" id="52.CMC5_073580"/>
<dbReference type="KEGG" id="ccro:CMC5_073580"/>
<gene>
    <name evidence="5" type="ORF">CMC5_073580</name>
</gene>
<dbReference type="CDD" id="cd07041">
    <property type="entry name" value="STAS_RsbR_RsbS_like"/>
    <property type="match status" value="1"/>
</dbReference>
<dbReference type="PANTHER" id="PTHR33745">
    <property type="entry name" value="RSBT ANTAGONIST PROTEIN RSBS-RELATED"/>
    <property type="match status" value="1"/>
</dbReference>
<name>A0A0K1EQE0_CHOCO</name>
<dbReference type="CDD" id="cd00130">
    <property type="entry name" value="PAS"/>
    <property type="match status" value="2"/>
</dbReference>
<dbReference type="AlphaFoldDB" id="A0A0K1EQE0"/>
<dbReference type="InterPro" id="IPR000014">
    <property type="entry name" value="PAS"/>
</dbReference>
<dbReference type="InterPro" id="IPR036513">
    <property type="entry name" value="STAS_dom_sf"/>
</dbReference>
<dbReference type="InterPro" id="IPR051932">
    <property type="entry name" value="Bact_StressResp_Reg"/>
</dbReference>
<dbReference type="Gene3D" id="3.30.750.24">
    <property type="entry name" value="STAS domain"/>
    <property type="match status" value="1"/>
</dbReference>
<feature type="domain" description="STAS" evidence="4">
    <location>
        <begin position="280"/>
        <end position="391"/>
    </location>
</feature>
<dbReference type="SUPFAM" id="SSF52091">
    <property type="entry name" value="SpoIIaa-like"/>
    <property type="match status" value="1"/>
</dbReference>
<dbReference type="InterPro" id="IPR035965">
    <property type="entry name" value="PAS-like_dom_sf"/>
</dbReference>
<protein>
    <submittedName>
        <fullName evidence="5">Anti-anti sigma factor protein</fullName>
    </submittedName>
</protein>
<organism evidence="5 6">
    <name type="scientific">Chondromyces crocatus</name>
    <dbReference type="NCBI Taxonomy" id="52"/>
    <lineage>
        <taxon>Bacteria</taxon>
        <taxon>Pseudomonadati</taxon>
        <taxon>Myxococcota</taxon>
        <taxon>Polyangia</taxon>
        <taxon>Polyangiales</taxon>
        <taxon>Polyangiaceae</taxon>
        <taxon>Chondromyces</taxon>
    </lineage>
</organism>
<dbReference type="InterPro" id="IPR001610">
    <property type="entry name" value="PAC"/>
</dbReference>
<reference evidence="5 6" key="1">
    <citation type="submission" date="2015-07" db="EMBL/GenBank/DDBJ databases">
        <title>Genome analysis of myxobacterium Chondromyces crocatus Cm c5 reveals a high potential for natural compound synthesis and the genetic basis for the loss of fruiting body formation.</title>
        <authorList>
            <person name="Zaburannyi N."/>
            <person name="Bunk B."/>
            <person name="Maier J."/>
            <person name="Overmann J."/>
            <person name="Mueller R."/>
        </authorList>
    </citation>
    <scope>NUCLEOTIDE SEQUENCE [LARGE SCALE GENOMIC DNA]</scope>
    <source>
        <strain evidence="5 6">Cm c5</strain>
    </source>
</reference>
<keyword evidence="1" id="KW-0597">Phosphoprotein</keyword>
<dbReference type="Pfam" id="PF08447">
    <property type="entry name" value="PAS_3"/>
    <property type="match status" value="2"/>
</dbReference>
<dbReference type="PROSITE" id="PS50113">
    <property type="entry name" value="PAC"/>
    <property type="match status" value="1"/>
</dbReference>
<dbReference type="Pfam" id="PF01740">
    <property type="entry name" value="STAS"/>
    <property type="match status" value="1"/>
</dbReference>
<evidence type="ECO:0000256" key="1">
    <source>
        <dbReference type="ARBA" id="ARBA00022553"/>
    </source>
</evidence>
<dbReference type="InterPro" id="IPR002645">
    <property type="entry name" value="STAS_dom"/>
</dbReference>
<proteinExistence type="predicted"/>
<evidence type="ECO:0000259" key="2">
    <source>
        <dbReference type="PROSITE" id="PS50112"/>
    </source>
</evidence>
<feature type="domain" description="PAS" evidence="2">
    <location>
        <begin position="22"/>
        <end position="92"/>
    </location>
</feature>
<dbReference type="EMBL" id="CP012159">
    <property type="protein sequence ID" value="AKT43130.1"/>
    <property type="molecule type" value="Genomic_DNA"/>
</dbReference>
<dbReference type="OrthoDB" id="5496380at2"/>
<dbReference type="PANTHER" id="PTHR33745:SF3">
    <property type="entry name" value="RSBT CO-ANTAGONIST PROTEIN RSBRC"/>
    <property type="match status" value="1"/>
</dbReference>
<dbReference type="Proteomes" id="UP000067626">
    <property type="component" value="Chromosome"/>
</dbReference>
<feature type="domain" description="PAC" evidence="3">
    <location>
        <begin position="219"/>
        <end position="271"/>
    </location>
</feature>
<dbReference type="InterPro" id="IPR000700">
    <property type="entry name" value="PAS-assoc_C"/>
</dbReference>
<dbReference type="RefSeq" id="WP_050434652.1">
    <property type="nucleotide sequence ID" value="NZ_CP012159.1"/>
</dbReference>
<dbReference type="InterPro" id="IPR013655">
    <property type="entry name" value="PAS_fold_3"/>
</dbReference>
<dbReference type="Gene3D" id="3.30.450.20">
    <property type="entry name" value="PAS domain"/>
    <property type="match status" value="2"/>
</dbReference>